<feature type="region of interest" description="Disordered" evidence="4">
    <location>
        <begin position="112"/>
        <end position="139"/>
    </location>
</feature>
<dbReference type="SMART" id="SM00326">
    <property type="entry name" value="SH3"/>
    <property type="match status" value="2"/>
</dbReference>
<gene>
    <name evidence="8" type="ORF">GcM3_221023</name>
</gene>
<dbReference type="InterPro" id="IPR035549">
    <property type="entry name" value="Bem1/Scd2_SH3_2"/>
</dbReference>
<accession>A0A420H6R4</accession>
<dbReference type="GO" id="GO:0060090">
    <property type="term" value="F:molecular adaptor activity"/>
    <property type="evidence" value="ECO:0007669"/>
    <property type="project" value="UniProtKB-ARBA"/>
</dbReference>
<dbReference type="InterPro" id="IPR001683">
    <property type="entry name" value="PX_dom"/>
</dbReference>
<dbReference type="InterPro" id="IPR053793">
    <property type="entry name" value="PB1-like"/>
</dbReference>
<feature type="region of interest" description="Disordered" evidence="4">
    <location>
        <begin position="1"/>
        <end position="23"/>
    </location>
</feature>
<dbReference type="GO" id="GO:0051130">
    <property type="term" value="P:positive regulation of cellular component organization"/>
    <property type="evidence" value="ECO:0007669"/>
    <property type="project" value="UniProtKB-ARBA"/>
</dbReference>
<dbReference type="FunFam" id="3.30.1520.10:FF:000041">
    <property type="entry name" value="Protein kinase activator Bem1"/>
    <property type="match status" value="1"/>
</dbReference>
<dbReference type="InterPro" id="IPR000270">
    <property type="entry name" value="PB1_dom"/>
</dbReference>
<dbReference type="InterPro" id="IPR001452">
    <property type="entry name" value="SH3_domain"/>
</dbReference>
<evidence type="ECO:0000259" key="5">
    <source>
        <dbReference type="PROSITE" id="PS50002"/>
    </source>
</evidence>
<dbReference type="SUPFAM" id="SSF50044">
    <property type="entry name" value="SH3-domain"/>
    <property type="match status" value="2"/>
</dbReference>
<evidence type="ECO:0000313" key="9">
    <source>
        <dbReference type="Proteomes" id="UP000283383"/>
    </source>
</evidence>
<feature type="domain" description="PB1" evidence="7">
    <location>
        <begin position="493"/>
        <end position="570"/>
    </location>
</feature>
<feature type="domain" description="PX" evidence="6">
    <location>
        <begin position="299"/>
        <end position="420"/>
    </location>
</feature>
<protein>
    <submittedName>
        <fullName evidence="8">Protein scd2/ral3</fullName>
    </submittedName>
</protein>
<proteinExistence type="predicted"/>
<name>A0A420H6R4_9PEZI</name>
<evidence type="ECO:0000256" key="3">
    <source>
        <dbReference type="PROSITE-ProRule" id="PRU00192"/>
    </source>
</evidence>
<dbReference type="SMART" id="SM00666">
    <property type="entry name" value="PB1"/>
    <property type="match status" value="1"/>
</dbReference>
<dbReference type="STRING" id="62708.A0A420H6R4"/>
<dbReference type="InterPro" id="IPR036028">
    <property type="entry name" value="SH3-like_dom_sf"/>
</dbReference>
<dbReference type="InterPro" id="IPR051228">
    <property type="entry name" value="NADPH_Oxidase/PX-Domain"/>
</dbReference>
<dbReference type="InterPro" id="IPR036871">
    <property type="entry name" value="PX_dom_sf"/>
</dbReference>
<dbReference type="FunFam" id="3.10.20.90:FF:000250">
    <property type="entry name" value="Protein kinase activator Bem1"/>
    <property type="match status" value="1"/>
</dbReference>
<evidence type="ECO:0000313" key="8">
    <source>
        <dbReference type="EMBL" id="RKF53124.1"/>
    </source>
</evidence>
<dbReference type="PROSITE" id="PS50195">
    <property type="entry name" value="PX"/>
    <property type="match status" value="1"/>
</dbReference>
<dbReference type="PROSITE" id="PS51745">
    <property type="entry name" value="PB1"/>
    <property type="match status" value="1"/>
</dbReference>
<dbReference type="InterPro" id="IPR035550">
    <property type="entry name" value="Bem1/Scd2_PX"/>
</dbReference>
<dbReference type="SMART" id="SM00312">
    <property type="entry name" value="PX"/>
    <property type="match status" value="1"/>
</dbReference>
<evidence type="ECO:0000259" key="6">
    <source>
        <dbReference type="PROSITE" id="PS50195"/>
    </source>
</evidence>
<keyword evidence="2" id="KW-0677">Repeat</keyword>
<sequence length="570" mass="63835">MKVLRRSLKSSERERSSHNPITPKSEIAIIPPKKVIRALHDYESQSARELSFQKGDFFHVIGRENDANWYEACNPALPDARGLVPVAFFQSLGKTERDSSQSEKLLLPVRLPEQGSEHSEKSTSASVSPPVTARSSKTMGKGSGSMVYGIVMYDFISERSDELDAKAGEPIIVIAQSNPEWFVAKPIGRLGGPGLIPVSFVEIRDTTTGEAVPDALEAVQRARVPRVEEWKRMAAEYKNSSISLGKFEVSQSQHPVQQIDKQIASMTPESCFINTNETANLKEAKGRNSSDPYVSKYASSLPAPLSARVPRYCYSDDKYWFIIEVQHEDGRFWEMSRFYEDFYDFQIQLLSEFPVEAGNTGQQKRTLPYMPGPVSYVTDSITEGRQNNLDAYVINLLSQLPYISRCQLVKQFFTPREGDIEISPKNLDDEYRLSGESLQSSIDSATDGISRLSSRGNANFNNPSGLSATPQRSHVPSIDVVSTMSVPSLQMSSMKVKIYFGDDLIAIRVPADIQFEHLSEKIRERLKIPSGEIITLSYKDENSSERPLLMSNNDLDLALSRNDKLVIYVE</sequence>
<dbReference type="CDD" id="cd05992">
    <property type="entry name" value="PB1"/>
    <property type="match status" value="1"/>
</dbReference>
<dbReference type="GO" id="GO:0035091">
    <property type="term" value="F:phosphatidylinositol binding"/>
    <property type="evidence" value="ECO:0007669"/>
    <property type="project" value="InterPro"/>
</dbReference>
<dbReference type="CDD" id="cd11878">
    <property type="entry name" value="SH3_Bem1p_1"/>
    <property type="match status" value="1"/>
</dbReference>
<evidence type="ECO:0000256" key="1">
    <source>
        <dbReference type="ARBA" id="ARBA00022443"/>
    </source>
</evidence>
<dbReference type="EMBL" id="MCBQ01022176">
    <property type="protein sequence ID" value="RKF53124.1"/>
    <property type="molecule type" value="Genomic_DNA"/>
</dbReference>
<dbReference type="FunFam" id="2.30.30.40:FF:000093">
    <property type="entry name" value="Protein kinase activator Bem1"/>
    <property type="match status" value="1"/>
</dbReference>
<keyword evidence="1 3" id="KW-0728">SH3 domain</keyword>
<evidence type="ECO:0000256" key="2">
    <source>
        <dbReference type="ARBA" id="ARBA00022737"/>
    </source>
</evidence>
<dbReference type="Gene3D" id="2.30.30.40">
    <property type="entry name" value="SH3 Domains"/>
    <property type="match status" value="2"/>
</dbReference>
<dbReference type="CDD" id="cd06890">
    <property type="entry name" value="PX_Bem1p"/>
    <property type="match status" value="1"/>
</dbReference>
<dbReference type="PANTHER" id="PTHR15706:SF2">
    <property type="entry name" value="SH3 AND PX DOMAIN-CONTAINING PROTEIN 2A"/>
    <property type="match status" value="1"/>
</dbReference>
<dbReference type="PROSITE" id="PS50002">
    <property type="entry name" value="SH3"/>
    <property type="match status" value="2"/>
</dbReference>
<dbReference type="Pfam" id="PF00564">
    <property type="entry name" value="PB1"/>
    <property type="match status" value="1"/>
</dbReference>
<dbReference type="GO" id="GO:0005938">
    <property type="term" value="C:cell cortex"/>
    <property type="evidence" value="ECO:0007669"/>
    <property type="project" value="UniProtKB-ARBA"/>
</dbReference>
<dbReference type="Gene3D" id="3.10.20.90">
    <property type="entry name" value="Phosphatidylinositol 3-kinase Catalytic Subunit, Chain A, domain 1"/>
    <property type="match status" value="1"/>
</dbReference>
<evidence type="ECO:0000259" key="7">
    <source>
        <dbReference type="PROSITE" id="PS51745"/>
    </source>
</evidence>
<dbReference type="Pfam" id="PF00018">
    <property type="entry name" value="SH3_1"/>
    <property type="match status" value="2"/>
</dbReference>
<reference evidence="8 9" key="1">
    <citation type="journal article" date="2018" name="BMC Genomics">
        <title>Comparative genome analyses reveal sequence features reflecting distinct modes of host-adaptation between dicot and monocot powdery mildew.</title>
        <authorList>
            <person name="Wu Y."/>
            <person name="Ma X."/>
            <person name="Pan Z."/>
            <person name="Kale S.D."/>
            <person name="Song Y."/>
            <person name="King H."/>
            <person name="Zhang Q."/>
            <person name="Presley C."/>
            <person name="Deng X."/>
            <person name="Wei C.I."/>
            <person name="Xiao S."/>
        </authorList>
    </citation>
    <scope>NUCLEOTIDE SEQUENCE [LARGE SCALE GENOMIC DNA]</scope>
    <source>
        <strain evidence="8">UMSG3</strain>
    </source>
</reference>
<dbReference type="SUPFAM" id="SSF64268">
    <property type="entry name" value="PX domain"/>
    <property type="match status" value="1"/>
</dbReference>
<dbReference type="PANTHER" id="PTHR15706">
    <property type="entry name" value="SH3 MULTIPLE DOMAIN"/>
    <property type="match status" value="1"/>
</dbReference>
<dbReference type="SUPFAM" id="SSF54277">
    <property type="entry name" value="CAD &amp; PB1 domains"/>
    <property type="match status" value="1"/>
</dbReference>
<keyword evidence="9" id="KW-1185">Reference proteome</keyword>
<dbReference type="GO" id="GO:0030427">
    <property type="term" value="C:site of polarized growth"/>
    <property type="evidence" value="ECO:0007669"/>
    <property type="project" value="UniProtKB-ARBA"/>
</dbReference>
<feature type="domain" description="SH3" evidence="5">
    <location>
        <begin position="144"/>
        <end position="206"/>
    </location>
</feature>
<dbReference type="AlphaFoldDB" id="A0A420H6R4"/>
<feature type="region of interest" description="Disordered" evidence="4">
    <location>
        <begin position="453"/>
        <end position="473"/>
    </location>
</feature>
<dbReference type="InterPro" id="IPR035548">
    <property type="entry name" value="Bem1/Scd2_SH3_1"/>
</dbReference>
<dbReference type="Gene3D" id="3.30.1520.10">
    <property type="entry name" value="Phox-like domain"/>
    <property type="match status" value="1"/>
</dbReference>
<organism evidence="8 9">
    <name type="scientific">Golovinomyces cichoracearum</name>
    <dbReference type="NCBI Taxonomy" id="62708"/>
    <lineage>
        <taxon>Eukaryota</taxon>
        <taxon>Fungi</taxon>
        <taxon>Dikarya</taxon>
        <taxon>Ascomycota</taxon>
        <taxon>Pezizomycotina</taxon>
        <taxon>Leotiomycetes</taxon>
        <taxon>Erysiphales</taxon>
        <taxon>Erysiphaceae</taxon>
        <taxon>Golovinomyces</taxon>
    </lineage>
</organism>
<evidence type="ECO:0000256" key="4">
    <source>
        <dbReference type="SAM" id="MobiDB-lite"/>
    </source>
</evidence>
<dbReference type="Pfam" id="PF00787">
    <property type="entry name" value="PX"/>
    <property type="match status" value="1"/>
</dbReference>
<dbReference type="FunFam" id="2.30.30.40:FF:000184">
    <property type="entry name" value="Protein kinase activator Bem1"/>
    <property type="match status" value="1"/>
</dbReference>
<dbReference type="Proteomes" id="UP000283383">
    <property type="component" value="Unassembled WGS sequence"/>
</dbReference>
<comment type="caution">
    <text evidence="8">The sequence shown here is derived from an EMBL/GenBank/DDBJ whole genome shotgun (WGS) entry which is preliminary data.</text>
</comment>
<feature type="domain" description="SH3" evidence="5">
    <location>
        <begin position="31"/>
        <end position="94"/>
    </location>
</feature>
<dbReference type="GO" id="GO:1902494">
    <property type="term" value="C:catalytic complex"/>
    <property type="evidence" value="ECO:0007669"/>
    <property type="project" value="UniProtKB-ARBA"/>
</dbReference>
<dbReference type="CDD" id="cd11879">
    <property type="entry name" value="SH3_Bem1p_2"/>
    <property type="match status" value="1"/>
</dbReference>